<protein>
    <submittedName>
        <fullName evidence="1">Uncharacterized protein</fullName>
    </submittedName>
</protein>
<dbReference type="AlphaFoldDB" id="A0AAE0ZCT0"/>
<dbReference type="Proteomes" id="UP001283361">
    <property type="component" value="Unassembled WGS sequence"/>
</dbReference>
<dbReference type="EMBL" id="JAWDGP010004172">
    <property type="protein sequence ID" value="KAK3767064.1"/>
    <property type="molecule type" value="Genomic_DNA"/>
</dbReference>
<reference evidence="1" key="1">
    <citation type="journal article" date="2023" name="G3 (Bethesda)">
        <title>A reference genome for the long-term kleptoplast-retaining sea slug Elysia crispata morphotype clarki.</title>
        <authorList>
            <person name="Eastman K.E."/>
            <person name="Pendleton A.L."/>
            <person name="Shaikh M.A."/>
            <person name="Suttiyut T."/>
            <person name="Ogas R."/>
            <person name="Tomko P."/>
            <person name="Gavelis G."/>
            <person name="Widhalm J.R."/>
            <person name="Wisecaver J.H."/>
        </authorList>
    </citation>
    <scope>NUCLEOTIDE SEQUENCE</scope>
    <source>
        <strain evidence="1">ECLA1</strain>
    </source>
</reference>
<gene>
    <name evidence="1" type="ORF">RRG08_054112</name>
</gene>
<organism evidence="1 2">
    <name type="scientific">Elysia crispata</name>
    <name type="common">lettuce slug</name>
    <dbReference type="NCBI Taxonomy" id="231223"/>
    <lineage>
        <taxon>Eukaryota</taxon>
        <taxon>Metazoa</taxon>
        <taxon>Spiralia</taxon>
        <taxon>Lophotrochozoa</taxon>
        <taxon>Mollusca</taxon>
        <taxon>Gastropoda</taxon>
        <taxon>Heterobranchia</taxon>
        <taxon>Euthyneura</taxon>
        <taxon>Panpulmonata</taxon>
        <taxon>Sacoglossa</taxon>
        <taxon>Placobranchoidea</taxon>
        <taxon>Plakobranchidae</taxon>
        <taxon>Elysia</taxon>
    </lineage>
</organism>
<sequence length="100" mass="11607">MPFSTLGIRAIQWSPSPPRHKSLFILPHDSTSGPSCQIHGPIHPYPHWSRNIQFSHLPYQKVINTFRLWHCKRSYESDAIVLSRLEKVRSVQHKQQTGVV</sequence>
<proteinExistence type="predicted"/>
<accession>A0AAE0ZCT0</accession>
<evidence type="ECO:0000313" key="1">
    <source>
        <dbReference type="EMBL" id="KAK3767064.1"/>
    </source>
</evidence>
<comment type="caution">
    <text evidence="1">The sequence shown here is derived from an EMBL/GenBank/DDBJ whole genome shotgun (WGS) entry which is preliminary data.</text>
</comment>
<evidence type="ECO:0000313" key="2">
    <source>
        <dbReference type="Proteomes" id="UP001283361"/>
    </source>
</evidence>
<name>A0AAE0ZCT0_9GAST</name>
<keyword evidence="2" id="KW-1185">Reference proteome</keyword>